<name>A0A329EAR6_VIBDI</name>
<reference evidence="1 2" key="1">
    <citation type="submission" date="2018-06" db="EMBL/GenBank/DDBJ databases">
        <title>Freshwater and sediment microbial communities from various areas in North America, analyzing microbe dynamics in response to fracking.</title>
        <authorList>
            <person name="Lamendella R."/>
        </authorList>
    </citation>
    <scope>NUCLEOTIDE SEQUENCE [LARGE SCALE GENOMIC DNA]</scope>
    <source>
        <strain evidence="1 2">99A</strain>
    </source>
</reference>
<organism evidence="1 2">
    <name type="scientific">Vibrio diazotrophicus</name>
    <dbReference type="NCBI Taxonomy" id="685"/>
    <lineage>
        <taxon>Bacteria</taxon>
        <taxon>Pseudomonadati</taxon>
        <taxon>Pseudomonadota</taxon>
        <taxon>Gammaproteobacteria</taxon>
        <taxon>Vibrionales</taxon>
        <taxon>Vibrionaceae</taxon>
        <taxon>Vibrio</taxon>
    </lineage>
</organism>
<sequence length="186" mass="20292">MGQMKETGGYMRFFQLCLIATMSILFGCSSAQMANNELLKRAESAAPSDISSTATILAVDGTVLREGTSDWVCYPGIPLMPGDLHPMCVDSVWQDFLKSASEGKPFVTSSMGISYMLQGDANVSNANPMATDPNNGDVWVKEGPHLMIAVPKYLLKDLSEDPYNGGPYVMWKDTPYAHIMVPIKNK</sequence>
<protein>
    <recommendedName>
        <fullName evidence="3">Lipoprotein</fullName>
    </recommendedName>
</protein>
<gene>
    <name evidence="1" type="ORF">DET48_10777</name>
</gene>
<dbReference type="EMBL" id="QLTR01000007">
    <property type="protein sequence ID" value="RAS65365.1"/>
    <property type="molecule type" value="Genomic_DNA"/>
</dbReference>
<dbReference type="RefSeq" id="WP_237292164.1">
    <property type="nucleotide sequence ID" value="NZ_POSK01000001.1"/>
</dbReference>
<dbReference type="AlphaFoldDB" id="A0A329EAR6"/>
<evidence type="ECO:0000313" key="2">
    <source>
        <dbReference type="Proteomes" id="UP000248729"/>
    </source>
</evidence>
<dbReference type="PROSITE" id="PS51257">
    <property type="entry name" value="PROKAR_LIPOPROTEIN"/>
    <property type="match status" value="1"/>
</dbReference>
<evidence type="ECO:0008006" key="3">
    <source>
        <dbReference type="Google" id="ProtNLM"/>
    </source>
</evidence>
<dbReference type="Proteomes" id="UP000248729">
    <property type="component" value="Unassembled WGS sequence"/>
</dbReference>
<comment type="caution">
    <text evidence="1">The sequence shown here is derived from an EMBL/GenBank/DDBJ whole genome shotgun (WGS) entry which is preliminary data.</text>
</comment>
<evidence type="ECO:0000313" key="1">
    <source>
        <dbReference type="EMBL" id="RAS65365.1"/>
    </source>
</evidence>
<accession>A0A329EAR6</accession>
<proteinExistence type="predicted"/>